<dbReference type="GO" id="GO:0005737">
    <property type="term" value="C:cytoplasm"/>
    <property type="evidence" value="ECO:0007669"/>
    <property type="project" value="TreeGrafter"/>
</dbReference>
<feature type="domain" description="Helicase ATP-binding" evidence="5">
    <location>
        <begin position="30"/>
        <end position="198"/>
    </location>
</feature>
<evidence type="ECO:0000256" key="3">
    <source>
        <dbReference type="ARBA" id="ARBA00022806"/>
    </source>
</evidence>
<dbReference type="Proteomes" id="UP000187550">
    <property type="component" value="Unassembled WGS sequence"/>
</dbReference>
<dbReference type="EMBL" id="FTPL01000001">
    <property type="protein sequence ID" value="SIT66618.1"/>
    <property type="molecule type" value="Genomic_DNA"/>
</dbReference>
<dbReference type="GO" id="GO:0003676">
    <property type="term" value="F:nucleic acid binding"/>
    <property type="evidence" value="ECO:0007669"/>
    <property type="project" value="InterPro"/>
</dbReference>
<evidence type="ECO:0000256" key="1">
    <source>
        <dbReference type="ARBA" id="ARBA00022741"/>
    </source>
</evidence>
<feature type="domain" description="Helicase C-terminal" evidence="6">
    <location>
        <begin position="222"/>
        <end position="388"/>
    </location>
</feature>
<dbReference type="InterPro" id="IPR004589">
    <property type="entry name" value="DNA_helicase_ATP-dep_RecQ"/>
</dbReference>
<accession>A0A1U7PIE7</accession>
<keyword evidence="8" id="KW-1185">Reference proteome</keyword>
<dbReference type="InterPro" id="IPR014001">
    <property type="entry name" value="Helicase_ATP-bd"/>
</dbReference>
<dbReference type="PANTHER" id="PTHR13710:SF84">
    <property type="entry name" value="ATP-DEPENDENT DNA HELICASE RECS-RELATED"/>
    <property type="match status" value="1"/>
</dbReference>
<dbReference type="GO" id="GO:0006310">
    <property type="term" value="P:DNA recombination"/>
    <property type="evidence" value="ECO:0007669"/>
    <property type="project" value="InterPro"/>
</dbReference>
<dbReference type="Gene3D" id="3.40.50.300">
    <property type="entry name" value="P-loop containing nucleotide triphosphate hydrolases"/>
    <property type="match status" value="2"/>
</dbReference>
<evidence type="ECO:0000256" key="4">
    <source>
        <dbReference type="ARBA" id="ARBA00022840"/>
    </source>
</evidence>
<dbReference type="InterPro" id="IPR027417">
    <property type="entry name" value="P-loop_NTPase"/>
</dbReference>
<proteinExistence type="predicted"/>
<keyword evidence="4" id="KW-0067">ATP-binding</keyword>
<dbReference type="STRING" id="550447.SAMN05428946_0105"/>
<keyword evidence="1" id="KW-0547">Nucleotide-binding</keyword>
<name>A0A1U7PIE7_9BACI</name>
<dbReference type="Pfam" id="PF00271">
    <property type="entry name" value="Helicase_C"/>
    <property type="match status" value="1"/>
</dbReference>
<dbReference type="AlphaFoldDB" id="A0A1U7PIE7"/>
<dbReference type="InterPro" id="IPR011545">
    <property type="entry name" value="DEAD/DEAH_box_helicase_dom"/>
</dbReference>
<evidence type="ECO:0000313" key="7">
    <source>
        <dbReference type="EMBL" id="SIT66618.1"/>
    </source>
</evidence>
<evidence type="ECO:0000313" key="8">
    <source>
        <dbReference type="Proteomes" id="UP000187550"/>
    </source>
</evidence>
<reference evidence="8" key="1">
    <citation type="submission" date="2017-01" db="EMBL/GenBank/DDBJ databases">
        <authorList>
            <person name="Varghese N."/>
            <person name="Submissions S."/>
        </authorList>
    </citation>
    <scope>NUCLEOTIDE SEQUENCE [LARGE SCALE GENOMIC DNA]</scope>
    <source>
        <strain evidence="8">MNA4</strain>
    </source>
</reference>
<evidence type="ECO:0000256" key="2">
    <source>
        <dbReference type="ARBA" id="ARBA00022801"/>
    </source>
</evidence>
<dbReference type="GO" id="GO:0005524">
    <property type="term" value="F:ATP binding"/>
    <property type="evidence" value="ECO:0007669"/>
    <property type="project" value="UniProtKB-KW"/>
</dbReference>
<organism evidence="7 8">
    <name type="scientific">Edaphobacillus lindanitolerans</name>
    <dbReference type="NCBI Taxonomy" id="550447"/>
    <lineage>
        <taxon>Bacteria</taxon>
        <taxon>Bacillati</taxon>
        <taxon>Bacillota</taxon>
        <taxon>Bacilli</taxon>
        <taxon>Bacillales</taxon>
        <taxon>Bacillaceae</taxon>
        <taxon>Edaphobacillus</taxon>
    </lineage>
</organism>
<keyword evidence="3 7" id="KW-0347">Helicase</keyword>
<gene>
    <name evidence="7" type="ORF">SAMN05428946_0105</name>
</gene>
<dbReference type="GO" id="GO:0043590">
    <property type="term" value="C:bacterial nucleoid"/>
    <property type="evidence" value="ECO:0007669"/>
    <property type="project" value="TreeGrafter"/>
</dbReference>
<dbReference type="InterPro" id="IPR001650">
    <property type="entry name" value="Helicase_C-like"/>
</dbReference>
<keyword evidence="2" id="KW-0378">Hydrolase</keyword>
<sequence length="489" mass="53963">METNVQGNLTGLLKRITGHEAFRPGQEEVIRSVLAGRDTIAVLPTGAGKTLCYRLPVHLTGGTVLIVSPLLSLMEDQAARMKSEGEKSVAALNSFLTPAERSFILQNLGSYRYIFTSPEMLLQRHVSARLKELRIAYIVADEAHCISQWGFDFRPDYLRLREWLEGLETRPPVMALTATASARTIEDIEDYLMMDHPAKLIYPPDRPNIALRIIRPGGRQEKTEWILREVPASPAPGILYVQSRKRAEELSEMLRARGTSAAAFHAGMEKEDRMLVQQQYLNGELDWICATNAFGMGIDKPDVRHVIHDQLPSSAAQYIQEIGRAGRDGNQSLATLLYGEQDGETAMFIALDSLPDPVSIRFLAERMREGGTPAHAGEEAGLSETALRVADYWIGTDGAEGAALRMEALAAEKRGEISAMVRFAEGEGCIRERLLALFGARPAGKTAQCCSSCGLRLDEMPAAGRQAQRAPVLNGWKERINLLFNVPPL</sequence>
<dbReference type="GO" id="GO:0016787">
    <property type="term" value="F:hydrolase activity"/>
    <property type="evidence" value="ECO:0007669"/>
    <property type="project" value="UniProtKB-KW"/>
</dbReference>
<dbReference type="PROSITE" id="PS51194">
    <property type="entry name" value="HELICASE_CTER"/>
    <property type="match status" value="1"/>
</dbReference>
<dbReference type="SMART" id="SM00490">
    <property type="entry name" value="HELICc"/>
    <property type="match status" value="1"/>
</dbReference>
<dbReference type="Pfam" id="PF00270">
    <property type="entry name" value="DEAD"/>
    <property type="match status" value="1"/>
</dbReference>
<protein>
    <submittedName>
        <fullName evidence="7">ATP-dependent DNA helicase RecQ</fullName>
    </submittedName>
</protein>
<dbReference type="RefSeq" id="WP_076756426.1">
    <property type="nucleotide sequence ID" value="NZ_FTPL01000001.1"/>
</dbReference>
<dbReference type="SUPFAM" id="SSF52540">
    <property type="entry name" value="P-loop containing nucleoside triphosphate hydrolases"/>
    <property type="match status" value="1"/>
</dbReference>
<dbReference type="NCBIfam" id="TIGR00614">
    <property type="entry name" value="recQ_fam"/>
    <property type="match status" value="1"/>
</dbReference>
<dbReference type="GO" id="GO:0030894">
    <property type="term" value="C:replisome"/>
    <property type="evidence" value="ECO:0007669"/>
    <property type="project" value="TreeGrafter"/>
</dbReference>
<dbReference type="OrthoDB" id="9763310at2"/>
<evidence type="ECO:0000259" key="5">
    <source>
        <dbReference type="PROSITE" id="PS51192"/>
    </source>
</evidence>
<dbReference type="PROSITE" id="PS51192">
    <property type="entry name" value="HELICASE_ATP_BIND_1"/>
    <property type="match status" value="1"/>
</dbReference>
<evidence type="ECO:0000259" key="6">
    <source>
        <dbReference type="PROSITE" id="PS51194"/>
    </source>
</evidence>
<dbReference type="PANTHER" id="PTHR13710">
    <property type="entry name" value="DNA HELICASE RECQ FAMILY MEMBER"/>
    <property type="match status" value="1"/>
</dbReference>
<dbReference type="GO" id="GO:0043138">
    <property type="term" value="F:3'-5' DNA helicase activity"/>
    <property type="evidence" value="ECO:0007669"/>
    <property type="project" value="TreeGrafter"/>
</dbReference>
<dbReference type="CDD" id="cd17920">
    <property type="entry name" value="DEXHc_RecQ"/>
    <property type="match status" value="1"/>
</dbReference>
<dbReference type="SMART" id="SM00487">
    <property type="entry name" value="DEXDc"/>
    <property type="match status" value="1"/>
</dbReference>
<dbReference type="GO" id="GO:0006281">
    <property type="term" value="P:DNA repair"/>
    <property type="evidence" value="ECO:0007669"/>
    <property type="project" value="TreeGrafter"/>
</dbReference>
<dbReference type="GO" id="GO:0009378">
    <property type="term" value="F:four-way junction helicase activity"/>
    <property type="evidence" value="ECO:0007669"/>
    <property type="project" value="TreeGrafter"/>
</dbReference>